<dbReference type="AlphaFoldDB" id="A0A1Z5JUV3"/>
<evidence type="ECO:0000256" key="5">
    <source>
        <dbReference type="ARBA" id="ARBA00023136"/>
    </source>
</evidence>
<evidence type="ECO:0000256" key="7">
    <source>
        <dbReference type="RuleBase" id="RU079119"/>
    </source>
</evidence>
<keyword evidence="6 7" id="KW-0012">Acyltransferase</keyword>
<reference evidence="10 11" key="1">
    <citation type="journal article" date="2015" name="Plant Cell">
        <title>Oil accumulation by the oleaginous diatom Fistulifera solaris as revealed by the genome and transcriptome.</title>
        <authorList>
            <person name="Tanaka T."/>
            <person name="Maeda Y."/>
            <person name="Veluchamy A."/>
            <person name="Tanaka M."/>
            <person name="Abida H."/>
            <person name="Marechal E."/>
            <person name="Bowler C."/>
            <person name="Muto M."/>
            <person name="Sunaga Y."/>
            <person name="Tanaka M."/>
            <person name="Yoshino T."/>
            <person name="Taniguchi T."/>
            <person name="Fukuda Y."/>
            <person name="Nemoto M."/>
            <person name="Matsumoto M."/>
            <person name="Wong P.S."/>
            <person name="Aburatani S."/>
            <person name="Fujibuchi W."/>
        </authorList>
    </citation>
    <scope>NUCLEOTIDE SEQUENCE [LARGE SCALE GENOMIC DNA]</scope>
    <source>
        <strain evidence="10 11">JPCC DA0580</strain>
    </source>
</reference>
<proteinExistence type="inferred from homology"/>
<feature type="domain" description="Palmitoyltransferase DHHC" evidence="9">
    <location>
        <begin position="110"/>
        <end position="246"/>
    </location>
</feature>
<comment type="similarity">
    <text evidence="7">Belongs to the DHHC palmitoyltransferase family.</text>
</comment>
<feature type="transmembrane region" description="Helical" evidence="7">
    <location>
        <begin position="155"/>
        <end position="179"/>
    </location>
</feature>
<evidence type="ECO:0000256" key="3">
    <source>
        <dbReference type="ARBA" id="ARBA00022692"/>
    </source>
</evidence>
<dbReference type="OrthoDB" id="331948at2759"/>
<evidence type="ECO:0000313" key="11">
    <source>
        <dbReference type="Proteomes" id="UP000198406"/>
    </source>
</evidence>
<feature type="region of interest" description="Disordered" evidence="8">
    <location>
        <begin position="308"/>
        <end position="363"/>
    </location>
</feature>
<name>A0A1Z5JUV3_FISSO</name>
<dbReference type="PANTHER" id="PTHR12246">
    <property type="entry name" value="PALMITOYLTRANSFERASE ZDHHC16"/>
    <property type="match status" value="1"/>
</dbReference>
<evidence type="ECO:0000256" key="8">
    <source>
        <dbReference type="SAM" id="MobiDB-lite"/>
    </source>
</evidence>
<evidence type="ECO:0000256" key="1">
    <source>
        <dbReference type="ARBA" id="ARBA00004141"/>
    </source>
</evidence>
<comment type="caution">
    <text evidence="10">The sequence shown here is derived from an EMBL/GenBank/DDBJ whole genome shotgun (WGS) entry which is preliminary data.</text>
</comment>
<gene>
    <name evidence="10" type="ORF">FisN_18Hh024</name>
</gene>
<sequence length="363" mass="40873">MPRHEISVCGKRYGTSFTAQRWCSWNIGGLLGILVSVSIHIYSVLVSFFYLISQSAVAMACFWILYCPTTLLALVSLYQATTTDPGAVPLGARPLTTVRSVDSTTKRTIRRCPKCHDNFKPSRAHHDSQTGRCIVKLDHYCPWINNAVGIGNHKFFVLFLLYTALCCIQVLLLLGLQFYGAAWLCSEEEERSSTPCHDNTSSSLHSHPLLLILAGISCLFLIFTTAMGYEQWEAVQTGYNKIARMQMKVGQHGTEWHRHEVPFNEVLGNTNRWSPFHALQFPTGLRPVVLGYEWDPAMQQVYVEDDDNNELERPSALNDDVEMQTLTPNHRSPSSSPHSSSERSHSRNRRKAPTSRSGSLEIV</sequence>
<keyword evidence="5 7" id="KW-0472">Membrane</keyword>
<feature type="transmembrane region" description="Helical" evidence="7">
    <location>
        <begin position="57"/>
        <end position="78"/>
    </location>
</feature>
<feature type="transmembrane region" description="Helical" evidence="7">
    <location>
        <begin position="209"/>
        <end position="229"/>
    </location>
</feature>
<dbReference type="InterPro" id="IPR001594">
    <property type="entry name" value="Palmitoyltrfase_DHHC"/>
</dbReference>
<dbReference type="Proteomes" id="UP000198406">
    <property type="component" value="Unassembled WGS sequence"/>
</dbReference>
<evidence type="ECO:0000256" key="4">
    <source>
        <dbReference type="ARBA" id="ARBA00022989"/>
    </source>
</evidence>
<comment type="domain">
    <text evidence="7">The DHHC domain is required for palmitoyltransferase activity.</text>
</comment>
<dbReference type="InParanoid" id="A0A1Z5JUV3"/>
<dbReference type="PROSITE" id="PS50216">
    <property type="entry name" value="DHHC"/>
    <property type="match status" value="1"/>
</dbReference>
<comment type="subcellular location">
    <subcellularLocation>
        <location evidence="1">Membrane</location>
        <topology evidence="1">Multi-pass membrane protein</topology>
    </subcellularLocation>
</comment>
<keyword evidence="3 7" id="KW-0812">Transmembrane</keyword>
<organism evidence="10 11">
    <name type="scientific">Fistulifera solaris</name>
    <name type="common">Oleaginous diatom</name>
    <dbReference type="NCBI Taxonomy" id="1519565"/>
    <lineage>
        <taxon>Eukaryota</taxon>
        <taxon>Sar</taxon>
        <taxon>Stramenopiles</taxon>
        <taxon>Ochrophyta</taxon>
        <taxon>Bacillariophyta</taxon>
        <taxon>Bacillariophyceae</taxon>
        <taxon>Bacillariophycidae</taxon>
        <taxon>Naviculales</taxon>
        <taxon>Naviculaceae</taxon>
        <taxon>Fistulifera</taxon>
    </lineage>
</organism>
<keyword evidence="4 7" id="KW-1133">Transmembrane helix</keyword>
<evidence type="ECO:0000256" key="6">
    <source>
        <dbReference type="ARBA" id="ARBA00023315"/>
    </source>
</evidence>
<accession>A0A1Z5JUV3</accession>
<protein>
    <recommendedName>
        <fullName evidence="7">Palmitoyltransferase</fullName>
        <ecNumber evidence="7">2.3.1.225</ecNumber>
    </recommendedName>
</protein>
<dbReference type="Pfam" id="PF01529">
    <property type="entry name" value="DHHC"/>
    <property type="match status" value="1"/>
</dbReference>
<feature type="compositionally biased region" description="Polar residues" evidence="8">
    <location>
        <begin position="354"/>
        <end position="363"/>
    </location>
</feature>
<dbReference type="InterPro" id="IPR039859">
    <property type="entry name" value="PFA4/ZDH16/20/ERF2-like"/>
</dbReference>
<comment type="catalytic activity">
    <reaction evidence="7">
        <text>L-cysteinyl-[protein] + hexadecanoyl-CoA = S-hexadecanoyl-L-cysteinyl-[protein] + CoA</text>
        <dbReference type="Rhea" id="RHEA:36683"/>
        <dbReference type="Rhea" id="RHEA-COMP:10131"/>
        <dbReference type="Rhea" id="RHEA-COMP:11032"/>
        <dbReference type="ChEBI" id="CHEBI:29950"/>
        <dbReference type="ChEBI" id="CHEBI:57287"/>
        <dbReference type="ChEBI" id="CHEBI:57379"/>
        <dbReference type="ChEBI" id="CHEBI:74151"/>
        <dbReference type="EC" id="2.3.1.225"/>
    </reaction>
</comment>
<evidence type="ECO:0000259" key="9">
    <source>
        <dbReference type="Pfam" id="PF01529"/>
    </source>
</evidence>
<dbReference type="GO" id="GO:0016020">
    <property type="term" value="C:membrane"/>
    <property type="evidence" value="ECO:0007669"/>
    <property type="project" value="UniProtKB-SubCell"/>
</dbReference>
<dbReference type="EC" id="2.3.1.225" evidence="7"/>
<evidence type="ECO:0000256" key="2">
    <source>
        <dbReference type="ARBA" id="ARBA00022679"/>
    </source>
</evidence>
<feature type="transmembrane region" description="Helical" evidence="7">
    <location>
        <begin position="30"/>
        <end position="51"/>
    </location>
</feature>
<feature type="compositionally biased region" description="Low complexity" evidence="8">
    <location>
        <begin position="328"/>
        <end position="339"/>
    </location>
</feature>
<evidence type="ECO:0000313" key="10">
    <source>
        <dbReference type="EMBL" id="GAX17824.1"/>
    </source>
</evidence>
<keyword evidence="2 7" id="KW-0808">Transferase</keyword>
<keyword evidence="11" id="KW-1185">Reference proteome</keyword>
<dbReference type="EMBL" id="BDSP01000123">
    <property type="protein sequence ID" value="GAX17824.1"/>
    <property type="molecule type" value="Genomic_DNA"/>
</dbReference>
<dbReference type="GO" id="GO:0019706">
    <property type="term" value="F:protein-cysteine S-palmitoyltransferase activity"/>
    <property type="evidence" value="ECO:0007669"/>
    <property type="project" value="UniProtKB-EC"/>
</dbReference>